<sequence>MARDTFEHVSGSGQFVLVRYVARQSLISAYAGAATVPGTEVLESPFQRRMVEGDAQGDLPSLLVAHAAETDLLVWDLTDERLGVWTWPEGQVATRSVELVASGIEEHLRGRRLVTFGTNEHFALWCRALAWFHDTVRGLSLLPKTVLLAVPWAETSDDGSAVPRSFGVAPAEANAAFERYYSAARDAGIRVVAPPIKDVVADSQHRWGPAPFHYSRCTYETIASLLEEVAPRASGSTEN</sequence>
<evidence type="ECO:0008006" key="3">
    <source>
        <dbReference type="Google" id="ProtNLM"/>
    </source>
</evidence>
<dbReference type="Proteomes" id="UP000677804">
    <property type="component" value="Chromosome"/>
</dbReference>
<organism evidence="1 2">
    <name type="scientific">Cellulomonas wangleii</name>
    <dbReference type="NCBI Taxonomy" id="2816956"/>
    <lineage>
        <taxon>Bacteria</taxon>
        <taxon>Bacillati</taxon>
        <taxon>Actinomycetota</taxon>
        <taxon>Actinomycetes</taxon>
        <taxon>Micrococcales</taxon>
        <taxon>Cellulomonadaceae</taxon>
        <taxon>Cellulomonas</taxon>
    </lineage>
</organism>
<dbReference type="Pfam" id="PF19786">
    <property type="entry name" value="DUF6270"/>
    <property type="match status" value="1"/>
</dbReference>
<accession>A0ABX8D7E3</accession>
<keyword evidence="2" id="KW-1185">Reference proteome</keyword>
<reference evidence="1 2" key="1">
    <citation type="submission" date="2021-05" db="EMBL/GenBank/DDBJ databases">
        <title>Novel species in genus Cellulomonas.</title>
        <authorList>
            <person name="Zhang G."/>
        </authorList>
    </citation>
    <scope>NUCLEOTIDE SEQUENCE [LARGE SCALE GENOMIC DNA]</scope>
    <source>
        <strain evidence="2">zg-ZUI222</strain>
    </source>
</reference>
<gene>
    <name evidence="1" type="ORF">KG103_04005</name>
</gene>
<evidence type="ECO:0000313" key="1">
    <source>
        <dbReference type="EMBL" id="QVI63091.1"/>
    </source>
</evidence>
<evidence type="ECO:0000313" key="2">
    <source>
        <dbReference type="Proteomes" id="UP000677804"/>
    </source>
</evidence>
<protein>
    <recommendedName>
        <fullName evidence="3">SGNH hydrolase-type esterase domain-containing protein</fullName>
    </recommendedName>
</protein>
<dbReference type="InterPro" id="IPR046237">
    <property type="entry name" value="DUF6270"/>
</dbReference>
<dbReference type="EMBL" id="CP074405">
    <property type="protein sequence ID" value="QVI63091.1"/>
    <property type="molecule type" value="Genomic_DNA"/>
</dbReference>
<proteinExistence type="predicted"/>
<name>A0ABX8D7E3_9CELL</name>